<dbReference type="Gene3D" id="3.60.15.10">
    <property type="entry name" value="Ribonuclease Z/Hydroxyacylglutathione hydrolase-like"/>
    <property type="match status" value="1"/>
</dbReference>
<dbReference type="CDD" id="cd07721">
    <property type="entry name" value="yflN-like_MBL-fold"/>
    <property type="match status" value="1"/>
</dbReference>
<dbReference type="InterPro" id="IPR001279">
    <property type="entry name" value="Metallo-B-lactamas"/>
</dbReference>
<dbReference type="STRING" id="1679170.AC625_04690"/>
<name>A0A0K9GQG2_9BACI</name>
<gene>
    <name evidence="2" type="ORF">AC625_04690</name>
</gene>
<protein>
    <submittedName>
        <fullName evidence="2">Hydrolase</fullName>
    </submittedName>
</protein>
<dbReference type="PATRIC" id="fig|1679170.3.peg.997"/>
<dbReference type="Proteomes" id="UP000037146">
    <property type="component" value="Unassembled WGS sequence"/>
</dbReference>
<dbReference type="InterPro" id="IPR036866">
    <property type="entry name" value="RibonucZ/Hydroxyglut_hydro"/>
</dbReference>
<comment type="caution">
    <text evidence="2">The sequence shown here is derived from an EMBL/GenBank/DDBJ whole genome shotgun (WGS) entry which is preliminary data.</text>
</comment>
<accession>A0A0K9GQG2</accession>
<dbReference type="Pfam" id="PF00753">
    <property type="entry name" value="Lactamase_B"/>
    <property type="match status" value="1"/>
</dbReference>
<dbReference type="PANTHER" id="PTHR42951">
    <property type="entry name" value="METALLO-BETA-LACTAMASE DOMAIN-CONTAINING"/>
    <property type="match status" value="1"/>
</dbReference>
<dbReference type="SMART" id="SM00849">
    <property type="entry name" value="Lactamase_B"/>
    <property type="match status" value="1"/>
</dbReference>
<feature type="domain" description="Metallo-beta-lactamase" evidence="1">
    <location>
        <begin position="22"/>
        <end position="227"/>
    </location>
</feature>
<dbReference type="PANTHER" id="PTHR42951:SF15">
    <property type="entry name" value="METALLO-BETA-LACTAMASE SUPERFAMILY PROTEIN"/>
    <property type="match status" value="1"/>
</dbReference>
<evidence type="ECO:0000259" key="1">
    <source>
        <dbReference type="SMART" id="SM00849"/>
    </source>
</evidence>
<dbReference type="SUPFAM" id="SSF56281">
    <property type="entry name" value="Metallo-hydrolase/oxidoreductase"/>
    <property type="match status" value="1"/>
</dbReference>
<dbReference type="OrthoDB" id="9802248at2"/>
<sequence>MKIANGIEMLELSINIGEYKMIIHPTVIYDSTSYVLVDTGIPGNYQEIIELIRQAGIGPTEPHSIILTHQDIDHVGSLPQFLANNSRQVDVYAHKDDKAYIDGEIPFLKLNEEKKRSVLQSIPEKHRLDFETAFSNSTPANVTHSVTDGGRLPFGGGLIVIHTPGHTPGHISLYHEASKTLIAGDALVVHNGELLGPNPNNTPDMDTALKSLHQFKKYPIETVICYHGGIFNNHVNKRIEKLIATLS</sequence>
<organism evidence="2 3">
    <name type="scientific">Peribacillus loiseleuriae</name>
    <dbReference type="NCBI Taxonomy" id="1679170"/>
    <lineage>
        <taxon>Bacteria</taxon>
        <taxon>Bacillati</taxon>
        <taxon>Bacillota</taxon>
        <taxon>Bacilli</taxon>
        <taxon>Bacillales</taxon>
        <taxon>Bacillaceae</taxon>
        <taxon>Peribacillus</taxon>
    </lineage>
</organism>
<dbReference type="AlphaFoldDB" id="A0A0K9GQG2"/>
<evidence type="ECO:0000313" key="3">
    <source>
        <dbReference type="Proteomes" id="UP000037146"/>
    </source>
</evidence>
<keyword evidence="3" id="KW-1185">Reference proteome</keyword>
<dbReference type="EMBL" id="LFZW01000001">
    <property type="protein sequence ID" value="KMY48888.1"/>
    <property type="molecule type" value="Genomic_DNA"/>
</dbReference>
<proteinExistence type="predicted"/>
<dbReference type="InterPro" id="IPR050855">
    <property type="entry name" value="NDM-1-like"/>
</dbReference>
<dbReference type="GO" id="GO:0016787">
    <property type="term" value="F:hydrolase activity"/>
    <property type="evidence" value="ECO:0007669"/>
    <property type="project" value="UniProtKB-KW"/>
</dbReference>
<keyword evidence="2" id="KW-0378">Hydrolase</keyword>
<evidence type="ECO:0000313" key="2">
    <source>
        <dbReference type="EMBL" id="KMY48888.1"/>
    </source>
</evidence>
<reference evidence="3" key="1">
    <citation type="submission" date="2015-07" db="EMBL/GenBank/DDBJ databases">
        <title>Genome sequencing project for genomic taxonomy and phylogenomics of Bacillus-like bacteria.</title>
        <authorList>
            <person name="Liu B."/>
            <person name="Wang J."/>
            <person name="Zhu Y."/>
            <person name="Liu G."/>
            <person name="Chen Q."/>
            <person name="Chen Z."/>
            <person name="Lan J."/>
            <person name="Che J."/>
            <person name="Ge C."/>
            <person name="Shi H."/>
            <person name="Pan Z."/>
            <person name="Liu X."/>
        </authorList>
    </citation>
    <scope>NUCLEOTIDE SEQUENCE [LARGE SCALE GENOMIC DNA]</scope>
    <source>
        <strain evidence="3">FJAT-27997</strain>
    </source>
</reference>